<accession>A0A642V541</accession>
<sequence>MSRSDVVLKMKLILLTAIAASLSQAVANPVPEAEPDAIANPEAAAEAWANADSQCYQNCGRAMTEYNKCKDRGKGFHNCVCNSNSNFHHFYDQCIKCPNNILFKFNRALSNPERECHLARPR</sequence>
<feature type="chain" id="PRO_5024861810" description="Extracellular membrane protein CFEM domain-containing protein" evidence="1">
    <location>
        <begin position="28"/>
        <end position="122"/>
    </location>
</feature>
<name>A0A642V541_9ASCO</name>
<gene>
    <name evidence="2" type="ORF">TRICI_003029</name>
</gene>
<evidence type="ECO:0000313" key="2">
    <source>
        <dbReference type="EMBL" id="KAA8914132.1"/>
    </source>
</evidence>
<evidence type="ECO:0008006" key="4">
    <source>
        <dbReference type="Google" id="ProtNLM"/>
    </source>
</evidence>
<evidence type="ECO:0000313" key="3">
    <source>
        <dbReference type="Proteomes" id="UP000761534"/>
    </source>
</evidence>
<keyword evidence="3" id="KW-1185">Reference proteome</keyword>
<reference evidence="2" key="1">
    <citation type="journal article" date="2019" name="G3 (Bethesda)">
        <title>Genome Assemblies of Two Rare Opportunistic Yeast Pathogens: Diutina rugosa (syn. Candida rugosa) and Trichomonascus ciferrii (syn. Candida ciferrii).</title>
        <authorList>
            <person name="Mixao V."/>
            <person name="Saus E."/>
            <person name="Hansen A.P."/>
            <person name="Lass-Florl C."/>
            <person name="Gabaldon T."/>
        </authorList>
    </citation>
    <scope>NUCLEOTIDE SEQUENCE</scope>
    <source>
        <strain evidence="2">CBS 4856</strain>
    </source>
</reference>
<dbReference type="AlphaFoldDB" id="A0A642V541"/>
<dbReference type="EMBL" id="SWFS01000209">
    <property type="protein sequence ID" value="KAA8914132.1"/>
    <property type="molecule type" value="Genomic_DNA"/>
</dbReference>
<proteinExistence type="predicted"/>
<comment type="caution">
    <text evidence="2">The sequence shown here is derived from an EMBL/GenBank/DDBJ whole genome shotgun (WGS) entry which is preliminary data.</text>
</comment>
<keyword evidence="1" id="KW-0732">Signal</keyword>
<organism evidence="2 3">
    <name type="scientific">Trichomonascus ciferrii</name>
    <dbReference type="NCBI Taxonomy" id="44093"/>
    <lineage>
        <taxon>Eukaryota</taxon>
        <taxon>Fungi</taxon>
        <taxon>Dikarya</taxon>
        <taxon>Ascomycota</taxon>
        <taxon>Saccharomycotina</taxon>
        <taxon>Dipodascomycetes</taxon>
        <taxon>Dipodascales</taxon>
        <taxon>Trichomonascaceae</taxon>
        <taxon>Trichomonascus</taxon>
        <taxon>Trichomonascus ciferrii complex</taxon>
    </lineage>
</organism>
<feature type="signal peptide" evidence="1">
    <location>
        <begin position="1"/>
        <end position="27"/>
    </location>
</feature>
<evidence type="ECO:0000256" key="1">
    <source>
        <dbReference type="SAM" id="SignalP"/>
    </source>
</evidence>
<dbReference type="VEuPathDB" id="FungiDB:TRICI_003029"/>
<protein>
    <recommendedName>
        <fullName evidence="4">Extracellular membrane protein CFEM domain-containing protein</fullName>
    </recommendedName>
</protein>
<dbReference type="Proteomes" id="UP000761534">
    <property type="component" value="Unassembled WGS sequence"/>
</dbReference>